<comment type="caution">
    <text evidence="1">The sequence shown here is derived from an EMBL/GenBank/DDBJ whole genome shotgun (WGS) entry which is preliminary data.</text>
</comment>
<sequence length="295" mass="33203">MSPIYRKASPEEDRLLAQILCNAFLPIWNHNWFHGVSSPLDAVPLNTNTATLTPAQRWRIHFYHSLLKLTRLVGSTVYVLQVPASDIPTDISNSSNLTTADGAIDIGGILLWNPPHKRLPNFPFDVPLLYKSGFLCLLSPAAYGFLGYHRISNVFEANIHSLLSTALPRYGIRSEADCGFVQMVAINPSFTGRRYARMLLQWRMEAHWEECGTSRAPVVLDTTTEEAVRVYEGLGFQVAGEKDVETGTDKMGIKEQSLTEQERDEARRRCRQRVMIALPPSDRKGDVNTRFSVQV</sequence>
<keyword evidence="2" id="KW-1185">Reference proteome</keyword>
<protein>
    <submittedName>
        <fullName evidence="1">Uncharacterized protein</fullName>
    </submittedName>
</protein>
<dbReference type="EMBL" id="JAWDJW010006664">
    <property type="protein sequence ID" value="KAK3063952.1"/>
    <property type="molecule type" value="Genomic_DNA"/>
</dbReference>
<accession>A0ACC3D9Z8</accession>
<gene>
    <name evidence="1" type="ORF">LTS18_011430</name>
</gene>
<proteinExistence type="predicted"/>
<dbReference type="Proteomes" id="UP001186974">
    <property type="component" value="Unassembled WGS sequence"/>
</dbReference>
<name>A0ACC3D9Z8_9PEZI</name>
<organism evidence="1 2">
    <name type="scientific">Coniosporium uncinatum</name>
    <dbReference type="NCBI Taxonomy" id="93489"/>
    <lineage>
        <taxon>Eukaryota</taxon>
        <taxon>Fungi</taxon>
        <taxon>Dikarya</taxon>
        <taxon>Ascomycota</taxon>
        <taxon>Pezizomycotina</taxon>
        <taxon>Dothideomycetes</taxon>
        <taxon>Dothideomycetes incertae sedis</taxon>
        <taxon>Coniosporium</taxon>
    </lineage>
</organism>
<reference evidence="1" key="1">
    <citation type="submission" date="2024-09" db="EMBL/GenBank/DDBJ databases">
        <title>Black Yeasts Isolated from many extreme environments.</title>
        <authorList>
            <person name="Coleine C."/>
            <person name="Stajich J.E."/>
            <person name="Selbmann L."/>
        </authorList>
    </citation>
    <scope>NUCLEOTIDE SEQUENCE</scope>
    <source>
        <strain evidence="1">CCFEE 5737</strain>
    </source>
</reference>
<evidence type="ECO:0000313" key="1">
    <source>
        <dbReference type="EMBL" id="KAK3063952.1"/>
    </source>
</evidence>
<evidence type="ECO:0000313" key="2">
    <source>
        <dbReference type="Proteomes" id="UP001186974"/>
    </source>
</evidence>